<dbReference type="SMART" id="SM00342">
    <property type="entry name" value="HTH_ARAC"/>
    <property type="match status" value="1"/>
</dbReference>
<dbReference type="GO" id="GO:0003700">
    <property type="term" value="F:DNA-binding transcription factor activity"/>
    <property type="evidence" value="ECO:0007669"/>
    <property type="project" value="InterPro"/>
</dbReference>
<dbReference type="PROSITE" id="PS00041">
    <property type="entry name" value="HTH_ARAC_FAMILY_1"/>
    <property type="match status" value="1"/>
</dbReference>
<comment type="caution">
    <text evidence="5">The sequence shown here is derived from an EMBL/GenBank/DDBJ whole genome shotgun (WGS) entry which is preliminary data.</text>
</comment>
<dbReference type="InterPro" id="IPR009057">
    <property type="entry name" value="Homeodomain-like_sf"/>
</dbReference>
<accession>A0A328UPF1</accession>
<dbReference type="InterPro" id="IPR014710">
    <property type="entry name" value="RmlC-like_jellyroll"/>
</dbReference>
<feature type="domain" description="HTH araC/xylS-type" evidence="4">
    <location>
        <begin position="156"/>
        <end position="254"/>
    </location>
</feature>
<protein>
    <recommendedName>
        <fullName evidence="4">HTH araC/xylS-type domain-containing protein</fullName>
    </recommendedName>
</protein>
<evidence type="ECO:0000256" key="3">
    <source>
        <dbReference type="ARBA" id="ARBA00023163"/>
    </source>
</evidence>
<sequence length="256" mass="29280">MNDFLKAEPVPAYLAASFRTFSPGEFHVTRNAPYSVLLLLMKGTLRFEEDGISVEVKAGEYYIQRAGLTQHARQPSDMPHYFYIHFSGAYGTAADGSIPLRGGWNPKPLETVLQELDRLERLSLGRVFGKQALFFEVLDQLSRGLKNESGNEDLVRRTEAYLSAHFQEPVKMENLEEALNYSRDYLTRSFQRDRGMTPHRYLTMLRIGHAKWMLANTACSVREIAEACGYADLSVFNRAFRALTGRTPTQWQKENR</sequence>
<dbReference type="Gene3D" id="1.10.10.60">
    <property type="entry name" value="Homeodomain-like"/>
    <property type="match status" value="1"/>
</dbReference>
<dbReference type="AlphaFoldDB" id="A0A328UPF1"/>
<dbReference type="GO" id="GO:0043565">
    <property type="term" value="F:sequence-specific DNA binding"/>
    <property type="evidence" value="ECO:0007669"/>
    <property type="project" value="InterPro"/>
</dbReference>
<name>A0A328UPF1_9FIRM</name>
<dbReference type="RefSeq" id="WP_112331930.1">
    <property type="nucleotide sequence ID" value="NZ_QLYR01000001.1"/>
</dbReference>
<keyword evidence="3" id="KW-0804">Transcription</keyword>
<keyword evidence="2" id="KW-0238">DNA-binding</keyword>
<evidence type="ECO:0000313" key="6">
    <source>
        <dbReference type="Proteomes" id="UP000249377"/>
    </source>
</evidence>
<evidence type="ECO:0000313" key="5">
    <source>
        <dbReference type="EMBL" id="RAQ30735.1"/>
    </source>
</evidence>
<dbReference type="SUPFAM" id="SSF46689">
    <property type="entry name" value="Homeodomain-like"/>
    <property type="match status" value="2"/>
</dbReference>
<dbReference type="Gene3D" id="2.60.120.10">
    <property type="entry name" value="Jelly Rolls"/>
    <property type="match status" value="1"/>
</dbReference>
<reference evidence="5 6" key="1">
    <citation type="submission" date="2018-06" db="EMBL/GenBank/DDBJ databases">
        <title>Noncontiguous genome sequence of Ruminococcaceae bacterium ASD2818.</title>
        <authorList>
            <person name="Chaplin A.V."/>
            <person name="Sokolova S.R."/>
            <person name="Kochetkova T.O."/>
            <person name="Goltsov A.Y."/>
            <person name="Trofimov D.Y."/>
            <person name="Efimov B.A."/>
        </authorList>
    </citation>
    <scope>NUCLEOTIDE SEQUENCE [LARGE SCALE GENOMIC DNA]</scope>
    <source>
        <strain evidence="5 6">ASD2818</strain>
    </source>
</reference>
<dbReference type="PROSITE" id="PS01124">
    <property type="entry name" value="HTH_ARAC_FAMILY_2"/>
    <property type="match status" value="1"/>
</dbReference>
<proteinExistence type="predicted"/>
<evidence type="ECO:0000256" key="1">
    <source>
        <dbReference type="ARBA" id="ARBA00023015"/>
    </source>
</evidence>
<gene>
    <name evidence="5" type="ORF">DPQ25_04440</name>
</gene>
<evidence type="ECO:0000256" key="2">
    <source>
        <dbReference type="ARBA" id="ARBA00023125"/>
    </source>
</evidence>
<dbReference type="PANTHER" id="PTHR43280:SF28">
    <property type="entry name" value="HTH-TYPE TRANSCRIPTIONAL ACTIVATOR RHAS"/>
    <property type="match status" value="1"/>
</dbReference>
<dbReference type="EMBL" id="QLYR01000001">
    <property type="protein sequence ID" value="RAQ30735.1"/>
    <property type="molecule type" value="Genomic_DNA"/>
</dbReference>
<dbReference type="PANTHER" id="PTHR43280">
    <property type="entry name" value="ARAC-FAMILY TRANSCRIPTIONAL REGULATOR"/>
    <property type="match status" value="1"/>
</dbReference>
<keyword evidence="1" id="KW-0805">Transcription regulation</keyword>
<dbReference type="SUPFAM" id="SSF51215">
    <property type="entry name" value="Regulatory protein AraC"/>
    <property type="match status" value="1"/>
</dbReference>
<evidence type="ECO:0000259" key="4">
    <source>
        <dbReference type="PROSITE" id="PS01124"/>
    </source>
</evidence>
<keyword evidence="6" id="KW-1185">Reference proteome</keyword>
<organism evidence="5 6">
    <name type="scientific">Hydrogeniiclostridium mannosilyticum</name>
    <dbReference type="NCBI Taxonomy" id="2764322"/>
    <lineage>
        <taxon>Bacteria</taxon>
        <taxon>Bacillati</taxon>
        <taxon>Bacillota</taxon>
        <taxon>Clostridia</taxon>
        <taxon>Eubacteriales</taxon>
        <taxon>Acutalibacteraceae</taxon>
        <taxon>Hydrogeniiclostridium</taxon>
    </lineage>
</organism>
<dbReference type="InterPro" id="IPR018060">
    <property type="entry name" value="HTH_AraC"/>
</dbReference>
<dbReference type="Proteomes" id="UP000249377">
    <property type="component" value="Unassembled WGS sequence"/>
</dbReference>
<dbReference type="InterPro" id="IPR037923">
    <property type="entry name" value="HTH-like"/>
</dbReference>
<dbReference type="InterPro" id="IPR018062">
    <property type="entry name" value="HTH_AraC-typ_CS"/>
</dbReference>
<dbReference type="Pfam" id="PF12833">
    <property type="entry name" value="HTH_18"/>
    <property type="match status" value="1"/>
</dbReference>